<protein>
    <submittedName>
        <fullName evidence="1">Uncharacterized protein</fullName>
    </submittedName>
</protein>
<evidence type="ECO:0000313" key="2">
    <source>
        <dbReference type="Proteomes" id="UP000032180"/>
    </source>
</evidence>
<accession>A0A0D9WAG4</accession>
<proteinExistence type="predicted"/>
<sequence>MGLSVDSPSDEKDPYFNSLVDNFLGAADINTDLLTSSPEIDYRAASQRQSLRYAESALQYYNNSGKKKIKYELIRVITSNAILSLCYYGHVNLVAKGDFKDLIEEFFSRG</sequence>
<name>A0A0D9WAG4_9ORYZ</name>
<dbReference type="HOGENOM" id="CLU_2174635_0_0_1"/>
<dbReference type="AlphaFoldDB" id="A0A0D9WAG4"/>
<dbReference type="Gramene" id="LPERR04G23380.1">
    <property type="protein sequence ID" value="LPERR04G23380.1"/>
    <property type="gene ID" value="LPERR04G23380"/>
</dbReference>
<organism evidence="1 2">
    <name type="scientific">Leersia perrieri</name>
    <dbReference type="NCBI Taxonomy" id="77586"/>
    <lineage>
        <taxon>Eukaryota</taxon>
        <taxon>Viridiplantae</taxon>
        <taxon>Streptophyta</taxon>
        <taxon>Embryophyta</taxon>
        <taxon>Tracheophyta</taxon>
        <taxon>Spermatophyta</taxon>
        <taxon>Magnoliopsida</taxon>
        <taxon>Liliopsida</taxon>
        <taxon>Poales</taxon>
        <taxon>Poaceae</taxon>
        <taxon>BOP clade</taxon>
        <taxon>Oryzoideae</taxon>
        <taxon>Oryzeae</taxon>
        <taxon>Oryzinae</taxon>
        <taxon>Leersia</taxon>
    </lineage>
</organism>
<reference evidence="1 2" key="1">
    <citation type="submission" date="2012-08" db="EMBL/GenBank/DDBJ databases">
        <title>Oryza genome evolution.</title>
        <authorList>
            <person name="Wing R.A."/>
        </authorList>
    </citation>
    <scope>NUCLEOTIDE SEQUENCE</scope>
</reference>
<reference evidence="1" key="3">
    <citation type="submission" date="2015-04" db="UniProtKB">
        <authorList>
            <consortium name="EnsemblPlants"/>
        </authorList>
    </citation>
    <scope>IDENTIFICATION</scope>
</reference>
<evidence type="ECO:0000313" key="1">
    <source>
        <dbReference type="EnsemblPlants" id="LPERR04G23380.1"/>
    </source>
</evidence>
<reference evidence="2" key="2">
    <citation type="submission" date="2013-12" db="EMBL/GenBank/DDBJ databases">
        <authorList>
            <person name="Yu Y."/>
            <person name="Lee S."/>
            <person name="de Baynast K."/>
            <person name="Wissotski M."/>
            <person name="Liu L."/>
            <person name="Talag J."/>
            <person name="Goicoechea J."/>
            <person name="Angelova A."/>
            <person name="Jetty R."/>
            <person name="Kudrna D."/>
            <person name="Golser W."/>
            <person name="Rivera L."/>
            <person name="Zhang J."/>
            <person name="Wing R."/>
        </authorList>
    </citation>
    <scope>NUCLEOTIDE SEQUENCE</scope>
</reference>
<keyword evidence="2" id="KW-1185">Reference proteome</keyword>
<dbReference type="Proteomes" id="UP000032180">
    <property type="component" value="Chromosome 4"/>
</dbReference>
<dbReference type="EnsemblPlants" id="LPERR04G23380.1">
    <property type="protein sequence ID" value="LPERR04G23380.1"/>
    <property type="gene ID" value="LPERR04G23380"/>
</dbReference>